<evidence type="ECO:0000256" key="1">
    <source>
        <dbReference type="SAM" id="Phobius"/>
    </source>
</evidence>
<organism evidence="2 3">
    <name type="scientific">Litoreibacter ponti</name>
    <dbReference type="NCBI Taxonomy" id="1510457"/>
    <lineage>
        <taxon>Bacteria</taxon>
        <taxon>Pseudomonadati</taxon>
        <taxon>Pseudomonadota</taxon>
        <taxon>Alphaproteobacteria</taxon>
        <taxon>Rhodobacterales</taxon>
        <taxon>Roseobacteraceae</taxon>
        <taxon>Litoreibacter</taxon>
    </lineage>
</organism>
<keyword evidence="1" id="KW-0472">Membrane</keyword>
<dbReference type="EMBL" id="QBKS01000001">
    <property type="protein sequence ID" value="PTX57098.1"/>
    <property type="molecule type" value="Genomic_DNA"/>
</dbReference>
<protein>
    <submittedName>
        <fullName evidence="2">Uncharacterized protein</fullName>
    </submittedName>
</protein>
<dbReference type="AlphaFoldDB" id="A0A2T6BLZ8"/>
<keyword evidence="1" id="KW-0812">Transmembrane</keyword>
<dbReference type="Proteomes" id="UP000243978">
    <property type="component" value="Unassembled WGS sequence"/>
</dbReference>
<sequence>MRKLIFLSLAAAIAAILFYLSRFWFLSLWPRSGLFGLDALPPQGGLVGRWLRGTDAAPFELLLWAIGCFLVLTWSQKFYDLVTSDPDAGDDHD</sequence>
<dbReference type="RefSeq" id="WP_170114418.1">
    <property type="nucleotide sequence ID" value="NZ_QBKS01000001.1"/>
</dbReference>
<keyword evidence="1" id="KW-1133">Transmembrane helix</keyword>
<evidence type="ECO:0000313" key="3">
    <source>
        <dbReference type="Proteomes" id="UP000243978"/>
    </source>
</evidence>
<keyword evidence="3" id="KW-1185">Reference proteome</keyword>
<proteinExistence type="predicted"/>
<reference evidence="2 3" key="1">
    <citation type="submission" date="2018-04" db="EMBL/GenBank/DDBJ databases">
        <title>Genomic Encyclopedia of Archaeal and Bacterial Type Strains, Phase II (KMG-II): from individual species to whole genera.</title>
        <authorList>
            <person name="Goeker M."/>
        </authorList>
    </citation>
    <scope>NUCLEOTIDE SEQUENCE [LARGE SCALE GENOMIC DNA]</scope>
    <source>
        <strain evidence="2 3">DSM 100977</strain>
    </source>
</reference>
<evidence type="ECO:0000313" key="2">
    <source>
        <dbReference type="EMBL" id="PTX57098.1"/>
    </source>
</evidence>
<comment type="caution">
    <text evidence="2">The sequence shown here is derived from an EMBL/GenBank/DDBJ whole genome shotgun (WGS) entry which is preliminary data.</text>
</comment>
<accession>A0A2T6BLZ8</accession>
<name>A0A2T6BLZ8_9RHOB</name>
<gene>
    <name evidence="2" type="ORF">C8N43_1764</name>
</gene>
<feature type="transmembrane region" description="Helical" evidence="1">
    <location>
        <begin position="56"/>
        <end position="74"/>
    </location>
</feature>